<feature type="signal peptide" evidence="1">
    <location>
        <begin position="1"/>
        <end position="25"/>
    </location>
</feature>
<dbReference type="PANTHER" id="PTHR42941">
    <property type="entry name" value="SLL1037 PROTEIN"/>
    <property type="match status" value="1"/>
</dbReference>
<dbReference type="PANTHER" id="PTHR42941:SF1">
    <property type="entry name" value="SLL1037 PROTEIN"/>
    <property type="match status" value="1"/>
</dbReference>
<dbReference type="Pfam" id="PF16868">
    <property type="entry name" value="NMT1_3"/>
    <property type="match status" value="1"/>
</dbReference>
<proteinExistence type="predicted"/>
<name>A0ABT1X5X5_9PROT</name>
<dbReference type="PROSITE" id="PS51318">
    <property type="entry name" value="TAT"/>
    <property type="match status" value="1"/>
</dbReference>
<keyword evidence="3" id="KW-1185">Reference proteome</keyword>
<dbReference type="Gene3D" id="3.40.190.10">
    <property type="entry name" value="Periplasmic binding protein-like II"/>
    <property type="match status" value="2"/>
</dbReference>
<dbReference type="InterPro" id="IPR006311">
    <property type="entry name" value="TAT_signal"/>
</dbReference>
<protein>
    <submittedName>
        <fullName evidence="2">TAXI family TRAP transporter solute-binding subunit</fullName>
    </submittedName>
</protein>
<evidence type="ECO:0000256" key="1">
    <source>
        <dbReference type="SAM" id="SignalP"/>
    </source>
</evidence>
<dbReference type="Proteomes" id="UP001524642">
    <property type="component" value="Unassembled WGS sequence"/>
</dbReference>
<gene>
    <name evidence="2" type="ORF">NRP21_15720</name>
</gene>
<sequence>MDQPPRLRRRAALALAAALPGAALAQPAVGLTLATATPGGGFPAYGDALIAALGGVDPALRLTPRNTAGSTENARLLADGAVDIALVAGEVATGALASGRGLSVITAIYATPGLFVTRGDSPATSLTDLVGKPIAWGAGGSGFVVLARRILGGLGLDIDRDFRPVYLDHVGEGPGMVESGRVAALWGGGAGWPAFTAIASGPARARFIPLDEAERRRAMSADPIIREMVLPGGSYPGQSAPVTSVGTWSYILARPGLPEDVAYRLAAAIDAARPGIAARLPQGRETTPENTRRSVPDVAMIHPGVRRLLVERRIAG</sequence>
<dbReference type="RefSeq" id="WP_257717171.1">
    <property type="nucleotide sequence ID" value="NZ_JANJOU010000013.1"/>
</dbReference>
<organism evidence="2 3">
    <name type="scientific">Roseomonas populi</name>
    <dbReference type="NCBI Taxonomy" id="3121582"/>
    <lineage>
        <taxon>Bacteria</taxon>
        <taxon>Pseudomonadati</taxon>
        <taxon>Pseudomonadota</taxon>
        <taxon>Alphaproteobacteria</taxon>
        <taxon>Acetobacterales</taxon>
        <taxon>Roseomonadaceae</taxon>
        <taxon>Roseomonas</taxon>
    </lineage>
</organism>
<reference evidence="2 3" key="1">
    <citation type="submission" date="2022-06" db="EMBL/GenBank/DDBJ databases">
        <title>Roseomonas CN29.</title>
        <authorList>
            <person name="Cheng Y."/>
            <person name="He X."/>
        </authorList>
    </citation>
    <scope>NUCLEOTIDE SEQUENCE [LARGE SCALE GENOMIC DNA]</scope>
    <source>
        <strain evidence="2 3">CN29</strain>
    </source>
</reference>
<evidence type="ECO:0000313" key="3">
    <source>
        <dbReference type="Proteomes" id="UP001524642"/>
    </source>
</evidence>
<dbReference type="NCBIfam" id="TIGR02122">
    <property type="entry name" value="TRAP_TAXI"/>
    <property type="match status" value="1"/>
</dbReference>
<dbReference type="InterPro" id="IPR011852">
    <property type="entry name" value="TRAP_TAXI"/>
</dbReference>
<comment type="caution">
    <text evidence="2">The sequence shown here is derived from an EMBL/GenBank/DDBJ whole genome shotgun (WGS) entry which is preliminary data.</text>
</comment>
<feature type="chain" id="PRO_5045956558" evidence="1">
    <location>
        <begin position="26"/>
        <end position="316"/>
    </location>
</feature>
<accession>A0ABT1X5X5</accession>
<keyword evidence="1" id="KW-0732">Signal</keyword>
<dbReference type="EMBL" id="JANJOU010000013">
    <property type="protein sequence ID" value="MCR0983505.1"/>
    <property type="molecule type" value="Genomic_DNA"/>
</dbReference>
<evidence type="ECO:0000313" key="2">
    <source>
        <dbReference type="EMBL" id="MCR0983505.1"/>
    </source>
</evidence>
<dbReference type="SUPFAM" id="SSF53850">
    <property type="entry name" value="Periplasmic binding protein-like II"/>
    <property type="match status" value="1"/>
</dbReference>